<reference evidence="2 3" key="1">
    <citation type="submission" date="2020-08" db="EMBL/GenBank/DDBJ databases">
        <title>Genomic Encyclopedia of Type Strains, Phase IV (KMG-IV): sequencing the most valuable type-strain genomes for metagenomic binning, comparative biology and taxonomic classification.</title>
        <authorList>
            <person name="Goeker M."/>
        </authorList>
    </citation>
    <scope>NUCLEOTIDE SEQUENCE [LARGE SCALE GENOMIC DNA]</scope>
    <source>
        <strain evidence="2 3">DSM 7050</strain>
    </source>
</reference>
<evidence type="ECO:0000256" key="1">
    <source>
        <dbReference type="SAM" id="MobiDB-lite"/>
    </source>
</evidence>
<proteinExistence type="predicted"/>
<name>A0ABR6L907_9HYPH</name>
<evidence type="ECO:0000313" key="3">
    <source>
        <dbReference type="Proteomes" id="UP000539538"/>
    </source>
</evidence>
<accession>A0ABR6L907</accession>
<dbReference type="RefSeq" id="WP_183264630.1">
    <property type="nucleotide sequence ID" value="NZ_BAAAVZ010000020.1"/>
</dbReference>
<evidence type="ECO:0000313" key="2">
    <source>
        <dbReference type="EMBL" id="MBB4653289.1"/>
    </source>
</evidence>
<dbReference type="Proteomes" id="UP000539538">
    <property type="component" value="Unassembled WGS sequence"/>
</dbReference>
<sequence>MANEKDKGQRRVYVLPNELVERIAAYQKDMGIQSEVEAARRLLDEALKSRDDWRSITRRFKEKLAETRVLSEIAKEVLVGHPLVSHIAFEPNMVRFTLTTGETVEVTGSGGVMATDNYNNQIEFDPKPVDYGQRKASRSLDDEIPF</sequence>
<protein>
    <submittedName>
        <fullName evidence="2">Uncharacterized protein</fullName>
    </submittedName>
</protein>
<feature type="region of interest" description="Disordered" evidence="1">
    <location>
        <begin position="124"/>
        <end position="146"/>
    </location>
</feature>
<gene>
    <name evidence="2" type="ORF">GGQ99_005074</name>
</gene>
<comment type="caution">
    <text evidence="2">The sequence shown here is derived from an EMBL/GenBank/DDBJ whole genome shotgun (WGS) entry which is preliminary data.</text>
</comment>
<keyword evidence="3" id="KW-1185">Reference proteome</keyword>
<organism evidence="2 3">
    <name type="scientific">Aminobacter niigataensis</name>
    <dbReference type="NCBI Taxonomy" id="83265"/>
    <lineage>
        <taxon>Bacteria</taxon>
        <taxon>Pseudomonadati</taxon>
        <taxon>Pseudomonadota</taxon>
        <taxon>Alphaproteobacteria</taxon>
        <taxon>Hyphomicrobiales</taxon>
        <taxon>Phyllobacteriaceae</taxon>
        <taxon>Aminobacter</taxon>
    </lineage>
</organism>
<dbReference type="EMBL" id="JACHOT010000011">
    <property type="protein sequence ID" value="MBB4653289.1"/>
    <property type="molecule type" value="Genomic_DNA"/>
</dbReference>